<evidence type="ECO:0000259" key="2">
    <source>
        <dbReference type="Pfam" id="PF02627"/>
    </source>
</evidence>
<dbReference type="SUPFAM" id="SSF53474">
    <property type="entry name" value="alpha/beta-Hydrolases"/>
    <property type="match status" value="1"/>
</dbReference>
<dbReference type="EC" id="3.1.1.24" evidence="3"/>
<dbReference type="EC" id="4.1.1.44" evidence="3"/>
<evidence type="ECO:0000313" key="3">
    <source>
        <dbReference type="EMBL" id="NYG53880.1"/>
    </source>
</evidence>
<dbReference type="InterPro" id="IPR029058">
    <property type="entry name" value="AB_hydrolase_fold"/>
</dbReference>
<evidence type="ECO:0000313" key="4">
    <source>
        <dbReference type="Proteomes" id="UP000544110"/>
    </source>
</evidence>
<protein>
    <submittedName>
        <fullName evidence="3">3-oxoadipate enol-lactonase/4-carboxymuconolactone decarboxylase</fullName>
        <ecNumber evidence="3">3.1.1.24</ecNumber>
        <ecNumber evidence="3">4.1.1.44</ecNumber>
    </submittedName>
</protein>
<name>A0A7Y9UUV2_9ACTN</name>
<dbReference type="AlphaFoldDB" id="A0A7Y9UUV2"/>
<feature type="domain" description="AB hydrolase-1" evidence="1">
    <location>
        <begin position="21"/>
        <end position="135"/>
    </location>
</feature>
<dbReference type="Proteomes" id="UP000544110">
    <property type="component" value="Unassembled WGS sequence"/>
</dbReference>
<sequence length="338" mass="34432">MTVPPTVHVSAVRLGGRPDQPLLVLGPALGTSARALWSAAAARLAADLQVVAWDLPGHGSNPWVPEAGPDGQVPPDAVSVAGLARGVLAVVDALGGGGFDPPRFHVVGVEVGGAVALQLLLDAPQRVASATLLGTGARLGGDAGRQRRSETTEADATAYAAVRRALAGFDVRERLHEVRVPVLAVAGGADVAAPPSLLEEVASGVRDGRLVVLDGVGRLAPSEAREEVARLVRGHALGEPGELDRAAAALAADHAAGTVWDRPGLDRRTRSAVVLAAAVASGAHDDLAAQVRLARRHGLTEAEVREALLHAAFLAGAPASLAGVVEQALRGFEPEGRQ</sequence>
<dbReference type="SUPFAM" id="SSF69118">
    <property type="entry name" value="AhpD-like"/>
    <property type="match status" value="1"/>
</dbReference>
<dbReference type="Gene3D" id="1.20.1290.10">
    <property type="entry name" value="AhpD-like"/>
    <property type="match status" value="1"/>
</dbReference>
<feature type="domain" description="Carboxymuconolactone decarboxylase-like" evidence="2">
    <location>
        <begin position="248"/>
        <end position="322"/>
    </location>
</feature>
<proteinExistence type="predicted"/>
<evidence type="ECO:0000259" key="1">
    <source>
        <dbReference type="Pfam" id="PF00561"/>
    </source>
</evidence>
<dbReference type="PANTHER" id="PTHR33570:SF2">
    <property type="entry name" value="CARBOXYMUCONOLACTONE DECARBOXYLASE-LIKE DOMAIN-CONTAINING PROTEIN"/>
    <property type="match status" value="1"/>
</dbReference>
<dbReference type="InterPro" id="IPR003779">
    <property type="entry name" value="CMD-like"/>
</dbReference>
<dbReference type="PANTHER" id="PTHR33570">
    <property type="entry name" value="4-CARBOXYMUCONOLACTONE DECARBOXYLASE FAMILY PROTEIN"/>
    <property type="match status" value="1"/>
</dbReference>
<dbReference type="GO" id="GO:0047575">
    <property type="term" value="F:4-carboxymuconolactone decarboxylase activity"/>
    <property type="evidence" value="ECO:0007669"/>
    <property type="project" value="UniProtKB-EC"/>
</dbReference>
<dbReference type="InterPro" id="IPR000073">
    <property type="entry name" value="AB_hydrolase_1"/>
</dbReference>
<accession>A0A7Y9UUV2</accession>
<dbReference type="EMBL" id="JACCAC010000001">
    <property type="protein sequence ID" value="NYG53880.1"/>
    <property type="molecule type" value="Genomic_DNA"/>
</dbReference>
<dbReference type="Pfam" id="PF02627">
    <property type="entry name" value="CMD"/>
    <property type="match status" value="1"/>
</dbReference>
<keyword evidence="3" id="KW-0378">Hydrolase</keyword>
<dbReference type="GO" id="GO:0051920">
    <property type="term" value="F:peroxiredoxin activity"/>
    <property type="evidence" value="ECO:0007669"/>
    <property type="project" value="InterPro"/>
</dbReference>
<keyword evidence="3" id="KW-0456">Lyase</keyword>
<keyword evidence="4" id="KW-1185">Reference proteome</keyword>
<dbReference type="Gene3D" id="3.40.50.1820">
    <property type="entry name" value="alpha/beta hydrolase"/>
    <property type="match status" value="2"/>
</dbReference>
<dbReference type="GO" id="GO:0047570">
    <property type="term" value="F:3-oxoadipate enol-lactonase activity"/>
    <property type="evidence" value="ECO:0007669"/>
    <property type="project" value="UniProtKB-EC"/>
</dbReference>
<gene>
    <name evidence="3" type="ORF">BJ989_000184</name>
</gene>
<dbReference type="InterPro" id="IPR052512">
    <property type="entry name" value="4CMD/NDH-1_regulator"/>
</dbReference>
<dbReference type="RefSeq" id="WP_179516620.1">
    <property type="nucleotide sequence ID" value="NZ_JACCAC010000001.1"/>
</dbReference>
<comment type="caution">
    <text evidence="3">The sequence shown here is derived from an EMBL/GenBank/DDBJ whole genome shotgun (WGS) entry which is preliminary data.</text>
</comment>
<reference evidence="3 4" key="1">
    <citation type="submission" date="2020-07" db="EMBL/GenBank/DDBJ databases">
        <title>Sequencing the genomes of 1000 actinobacteria strains.</title>
        <authorList>
            <person name="Klenk H.-P."/>
        </authorList>
    </citation>
    <scope>NUCLEOTIDE SEQUENCE [LARGE SCALE GENOMIC DNA]</scope>
    <source>
        <strain evidence="3 4">DSM 24552</strain>
    </source>
</reference>
<organism evidence="3 4">
    <name type="scientific">Nocardioides perillae</name>
    <dbReference type="NCBI Taxonomy" id="1119534"/>
    <lineage>
        <taxon>Bacteria</taxon>
        <taxon>Bacillati</taxon>
        <taxon>Actinomycetota</taxon>
        <taxon>Actinomycetes</taxon>
        <taxon>Propionibacteriales</taxon>
        <taxon>Nocardioidaceae</taxon>
        <taxon>Nocardioides</taxon>
    </lineage>
</organism>
<dbReference type="InterPro" id="IPR029032">
    <property type="entry name" value="AhpD-like"/>
</dbReference>
<dbReference type="Pfam" id="PF00561">
    <property type="entry name" value="Abhydrolase_1"/>
    <property type="match status" value="1"/>
</dbReference>